<dbReference type="PROSITE" id="PS51257">
    <property type="entry name" value="PROKAR_LIPOPROTEIN"/>
    <property type="match status" value="1"/>
</dbReference>
<proteinExistence type="predicted"/>
<dbReference type="InterPro" id="IPR011250">
    <property type="entry name" value="OMP/PagP_B-barrel"/>
</dbReference>
<evidence type="ECO:0000256" key="1">
    <source>
        <dbReference type="SAM" id="SignalP"/>
    </source>
</evidence>
<dbReference type="RefSeq" id="WP_109616912.1">
    <property type="nucleotide sequence ID" value="NZ_QGDO01000002.1"/>
</dbReference>
<dbReference type="Gene3D" id="2.40.160.20">
    <property type="match status" value="1"/>
</dbReference>
<organism evidence="2 3">
    <name type="scientific">Sediminitomix flava</name>
    <dbReference type="NCBI Taxonomy" id="379075"/>
    <lineage>
        <taxon>Bacteria</taxon>
        <taxon>Pseudomonadati</taxon>
        <taxon>Bacteroidota</taxon>
        <taxon>Cytophagia</taxon>
        <taxon>Cytophagales</taxon>
        <taxon>Flammeovirgaceae</taxon>
        <taxon>Sediminitomix</taxon>
    </lineage>
</organism>
<evidence type="ECO:0008006" key="4">
    <source>
        <dbReference type="Google" id="ProtNLM"/>
    </source>
</evidence>
<keyword evidence="1" id="KW-0732">Signal</keyword>
<reference evidence="2 3" key="1">
    <citation type="submission" date="2018-03" db="EMBL/GenBank/DDBJ databases">
        <title>Genomic Encyclopedia of Archaeal and Bacterial Type Strains, Phase II (KMG-II): from individual species to whole genera.</title>
        <authorList>
            <person name="Goeker M."/>
        </authorList>
    </citation>
    <scope>NUCLEOTIDE SEQUENCE [LARGE SCALE GENOMIC DNA]</scope>
    <source>
        <strain evidence="2 3">DSM 28229</strain>
    </source>
</reference>
<gene>
    <name evidence="2" type="ORF">BC781_102335</name>
</gene>
<feature type="chain" id="PRO_5016260166" description="Outer membrane protein with beta-barrel domain" evidence="1">
    <location>
        <begin position="22"/>
        <end position="213"/>
    </location>
</feature>
<sequence length="213" mass="24214">MKKVIGILSFLMITACFQVQAQFQNKLSLNVSYNHMQNSSMLGNTDIPLDEVASGFSIGVQYNNHPSWSLETIVRSTLMTKAYENKYQLGGFDFIEKEKAEYHTIDIGFSPKLYFNPRSKLRFYMFSEAQLNINYLFTNTSEFSREGEEITQPLSLEEDDSVINLSIYPGLGLDYTFTNNFGAFVQGGYAFGWYAMPQVQIGARISILKSKSL</sequence>
<dbReference type="EMBL" id="QGDO01000002">
    <property type="protein sequence ID" value="PWJ42789.1"/>
    <property type="molecule type" value="Genomic_DNA"/>
</dbReference>
<accession>A0A315ZCE6</accession>
<dbReference type="AlphaFoldDB" id="A0A315ZCE6"/>
<dbReference type="Proteomes" id="UP000245535">
    <property type="component" value="Unassembled WGS sequence"/>
</dbReference>
<evidence type="ECO:0000313" key="3">
    <source>
        <dbReference type="Proteomes" id="UP000245535"/>
    </source>
</evidence>
<dbReference type="SUPFAM" id="SSF56925">
    <property type="entry name" value="OMPA-like"/>
    <property type="match status" value="1"/>
</dbReference>
<keyword evidence="3" id="KW-1185">Reference proteome</keyword>
<protein>
    <recommendedName>
        <fullName evidence="4">Outer membrane protein with beta-barrel domain</fullName>
    </recommendedName>
</protein>
<name>A0A315ZCE6_SEDFL</name>
<evidence type="ECO:0000313" key="2">
    <source>
        <dbReference type="EMBL" id="PWJ42789.1"/>
    </source>
</evidence>
<comment type="caution">
    <text evidence="2">The sequence shown here is derived from an EMBL/GenBank/DDBJ whole genome shotgun (WGS) entry which is preliminary data.</text>
</comment>
<feature type="signal peptide" evidence="1">
    <location>
        <begin position="1"/>
        <end position="21"/>
    </location>
</feature>
<dbReference type="OrthoDB" id="9971836at2"/>